<dbReference type="EMBL" id="CABPSX010000004">
    <property type="protein sequence ID" value="VVG71655.1"/>
    <property type="molecule type" value="Genomic_DNA"/>
</dbReference>
<name>A0A5E5P627_9BURK</name>
<evidence type="ECO:0000313" key="2">
    <source>
        <dbReference type="Proteomes" id="UP000364291"/>
    </source>
</evidence>
<dbReference type="OrthoDB" id="9921632at2"/>
<dbReference type="RefSeq" id="WP_150728674.1">
    <property type="nucleotide sequence ID" value="NZ_CABPSX010000004.1"/>
</dbReference>
<evidence type="ECO:0000313" key="1">
    <source>
        <dbReference type="EMBL" id="VVG71655.1"/>
    </source>
</evidence>
<sequence>MDEPINLMQRAAQELCAAETALRQAHLMFRLVEEDLALSGQETFLLAQAAIVVMDRAADQAGAACDFFSEGKSHG</sequence>
<accession>A0A5E5P627</accession>
<gene>
    <name evidence="1" type="ORF">PAP18089_02640</name>
</gene>
<protein>
    <submittedName>
        <fullName evidence="1">Uncharacterized protein</fullName>
    </submittedName>
</protein>
<reference evidence="1 2" key="1">
    <citation type="submission" date="2019-08" db="EMBL/GenBank/DDBJ databases">
        <authorList>
            <person name="Peeters C."/>
        </authorList>
    </citation>
    <scope>NUCLEOTIDE SEQUENCE [LARGE SCALE GENOMIC DNA]</scope>
    <source>
        <strain evidence="1 2">LMG 18089</strain>
    </source>
</reference>
<proteinExistence type="predicted"/>
<organism evidence="1 2">
    <name type="scientific">Pandoraea apista</name>
    <dbReference type="NCBI Taxonomy" id="93218"/>
    <lineage>
        <taxon>Bacteria</taxon>
        <taxon>Pseudomonadati</taxon>
        <taxon>Pseudomonadota</taxon>
        <taxon>Betaproteobacteria</taxon>
        <taxon>Burkholderiales</taxon>
        <taxon>Burkholderiaceae</taxon>
        <taxon>Pandoraea</taxon>
    </lineage>
</organism>
<dbReference type="Proteomes" id="UP000364291">
    <property type="component" value="Unassembled WGS sequence"/>
</dbReference>
<dbReference type="AlphaFoldDB" id="A0A5E5P627"/>